<dbReference type="AlphaFoldDB" id="A0AAV7S4I6"/>
<name>A0AAV7S4I6_PLEWA</name>
<organism evidence="2 3">
    <name type="scientific">Pleurodeles waltl</name>
    <name type="common">Iberian ribbed newt</name>
    <dbReference type="NCBI Taxonomy" id="8319"/>
    <lineage>
        <taxon>Eukaryota</taxon>
        <taxon>Metazoa</taxon>
        <taxon>Chordata</taxon>
        <taxon>Craniata</taxon>
        <taxon>Vertebrata</taxon>
        <taxon>Euteleostomi</taxon>
        <taxon>Amphibia</taxon>
        <taxon>Batrachia</taxon>
        <taxon>Caudata</taxon>
        <taxon>Salamandroidea</taxon>
        <taxon>Salamandridae</taxon>
        <taxon>Pleurodelinae</taxon>
        <taxon>Pleurodeles</taxon>
    </lineage>
</organism>
<evidence type="ECO:0000313" key="2">
    <source>
        <dbReference type="EMBL" id="KAJ1157923.1"/>
    </source>
</evidence>
<gene>
    <name evidence="2" type="ORF">NDU88_010620</name>
</gene>
<feature type="compositionally biased region" description="Pro residues" evidence="1">
    <location>
        <begin position="11"/>
        <end position="21"/>
    </location>
</feature>
<feature type="compositionally biased region" description="Basic residues" evidence="1">
    <location>
        <begin position="52"/>
        <end position="80"/>
    </location>
</feature>
<sequence length="109" mass="11929">MIPSGGARGPTQPPIISPEPPGTSKDPPRRWPPRLLPIFQQKGALRPPSARSRPRGRSGSRPRGPRLPRHSRNPQARRGKPLSPKGAAARHHCRTDPPAHLNERDPGSH</sequence>
<dbReference type="Proteomes" id="UP001066276">
    <property type="component" value="Chromosome 5"/>
</dbReference>
<accession>A0AAV7S4I6</accession>
<feature type="compositionally biased region" description="Basic and acidic residues" evidence="1">
    <location>
        <begin position="94"/>
        <end position="109"/>
    </location>
</feature>
<evidence type="ECO:0000256" key="1">
    <source>
        <dbReference type="SAM" id="MobiDB-lite"/>
    </source>
</evidence>
<keyword evidence="3" id="KW-1185">Reference proteome</keyword>
<reference evidence="2" key="1">
    <citation type="journal article" date="2022" name="bioRxiv">
        <title>Sequencing and chromosome-scale assembly of the giantPleurodeles waltlgenome.</title>
        <authorList>
            <person name="Brown T."/>
            <person name="Elewa A."/>
            <person name="Iarovenko S."/>
            <person name="Subramanian E."/>
            <person name="Araus A.J."/>
            <person name="Petzold A."/>
            <person name="Susuki M."/>
            <person name="Suzuki K.-i.T."/>
            <person name="Hayashi T."/>
            <person name="Toyoda A."/>
            <person name="Oliveira C."/>
            <person name="Osipova E."/>
            <person name="Leigh N.D."/>
            <person name="Simon A."/>
            <person name="Yun M.H."/>
        </authorList>
    </citation>
    <scope>NUCLEOTIDE SEQUENCE</scope>
    <source>
        <strain evidence="2">20211129_DDA</strain>
        <tissue evidence="2">Liver</tissue>
    </source>
</reference>
<evidence type="ECO:0000313" key="3">
    <source>
        <dbReference type="Proteomes" id="UP001066276"/>
    </source>
</evidence>
<proteinExistence type="predicted"/>
<dbReference type="EMBL" id="JANPWB010000009">
    <property type="protein sequence ID" value="KAJ1157923.1"/>
    <property type="molecule type" value="Genomic_DNA"/>
</dbReference>
<protein>
    <submittedName>
        <fullName evidence="2">Uncharacterized protein</fullName>
    </submittedName>
</protein>
<feature type="region of interest" description="Disordered" evidence="1">
    <location>
        <begin position="1"/>
        <end position="109"/>
    </location>
</feature>
<comment type="caution">
    <text evidence="2">The sequence shown here is derived from an EMBL/GenBank/DDBJ whole genome shotgun (WGS) entry which is preliminary data.</text>
</comment>